<dbReference type="InterPro" id="IPR036508">
    <property type="entry name" value="Chitin-bd_dom_sf"/>
</dbReference>
<keyword evidence="4" id="KW-1185">Reference proteome</keyword>
<dbReference type="EMBL" id="JASAOG010000257">
    <property type="protein sequence ID" value="KAK0041883.1"/>
    <property type="molecule type" value="Genomic_DNA"/>
</dbReference>
<evidence type="ECO:0000256" key="1">
    <source>
        <dbReference type="SAM" id="Phobius"/>
    </source>
</evidence>
<protein>
    <submittedName>
        <fullName evidence="3">Protein obstructor-E-like isoform X2</fullName>
    </submittedName>
</protein>
<evidence type="ECO:0000313" key="3">
    <source>
        <dbReference type="EMBL" id="KAK0041883.1"/>
    </source>
</evidence>
<sequence length="185" mass="20503">MEFLSLYNQPTRLNVLSFLEFKISLSLYTQNKRSQTMTKVVYIIIALAFCVIYTLSQDPVCVGRPDNWTVEIGCWGYKFCNSSKLVDIVNCTINGTVLDRDSKQCLAPRAGHTECGKDQPCLGKIDGYYADLSDNCISYYVCAGEVSLGRLYCAAHLVFSEKSASCDWISNVVPPCGTFQGTPSP</sequence>
<reference evidence="3" key="1">
    <citation type="journal article" date="2023" name="PLoS Negl. Trop. Dis.">
        <title>A genome sequence for Biomphalaria pfeifferi, the major vector snail for the human-infecting parasite Schistosoma mansoni.</title>
        <authorList>
            <person name="Bu L."/>
            <person name="Lu L."/>
            <person name="Laidemitt M.R."/>
            <person name="Zhang S.M."/>
            <person name="Mutuku M."/>
            <person name="Mkoji G."/>
            <person name="Steinauer M."/>
            <person name="Loker E.S."/>
        </authorList>
    </citation>
    <scope>NUCLEOTIDE SEQUENCE</scope>
    <source>
        <strain evidence="3">KasaAsao</strain>
    </source>
</reference>
<feature type="transmembrane region" description="Helical" evidence="1">
    <location>
        <begin position="40"/>
        <end position="56"/>
    </location>
</feature>
<name>A0AAD8EWC7_BIOPF</name>
<keyword evidence="1" id="KW-1133">Transmembrane helix</keyword>
<evidence type="ECO:0000259" key="2">
    <source>
        <dbReference type="PROSITE" id="PS50940"/>
    </source>
</evidence>
<evidence type="ECO:0000313" key="4">
    <source>
        <dbReference type="Proteomes" id="UP001233172"/>
    </source>
</evidence>
<keyword evidence="1" id="KW-0472">Membrane</keyword>
<dbReference type="Gene3D" id="2.170.140.10">
    <property type="entry name" value="Chitin binding domain"/>
    <property type="match status" value="1"/>
</dbReference>
<keyword evidence="1" id="KW-0812">Transmembrane</keyword>
<dbReference type="GO" id="GO:0005576">
    <property type="term" value="C:extracellular region"/>
    <property type="evidence" value="ECO:0007669"/>
    <property type="project" value="InterPro"/>
</dbReference>
<comment type="caution">
    <text evidence="3">The sequence shown here is derived from an EMBL/GenBank/DDBJ whole genome shotgun (WGS) entry which is preliminary data.</text>
</comment>
<feature type="domain" description="Chitin-binding type-2" evidence="2">
    <location>
        <begin position="118"/>
        <end position="178"/>
    </location>
</feature>
<reference evidence="3" key="2">
    <citation type="submission" date="2023-04" db="EMBL/GenBank/DDBJ databases">
        <authorList>
            <person name="Bu L."/>
            <person name="Lu L."/>
            <person name="Laidemitt M.R."/>
            <person name="Zhang S.M."/>
            <person name="Mutuku M."/>
            <person name="Mkoji G."/>
            <person name="Steinauer M."/>
            <person name="Loker E.S."/>
        </authorList>
    </citation>
    <scope>NUCLEOTIDE SEQUENCE</scope>
    <source>
        <strain evidence="3">KasaAsao</strain>
        <tissue evidence="3">Whole Snail</tissue>
    </source>
</reference>
<dbReference type="Proteomes" id="UP001233172">
    <property type="component" value="Unassembled WGS sequence"/>
</dbReference>
<dbReference type="AlphaFoldDB" id="A0AAD8EWC7"/>
<dbReference type="SMART" id="SM00494">
    <property type="entry name" value="ChtBD2"/>
    <property type="match status" value="1"/>
</dbReference>
<gene>
    <name evidence="3" type="ORF">Bpfe_028677</name>
</gene>
<dbReference type="InterPro" id="IPR002557">
    <property type="entry name" value="Chitin-bd_dom"/>
</dbReference>
<dbReference type="GO" id="GO:0008061">
    <property type="term" value="F:chitin binding"/>
    <property type="evidence" value="ECO:0007669"/>
    <property type="project" value="InterPro"/>
</dbReference>
<dbReference type="SUPFAM" id="SSF57625">
    <property type="entry name" value="Invertebrate chitin-binding proteins"/>
    <property type="match status" value="1"/>
</dbReference>
<accession>A0AAD8EWC7</accession>
<dbReference type="PROSITE" id="PS50940">
    <property type="entry name" value="CHIT_BIND_II"/>
    <property type="match status" value="1"/>
</dbReference>
<proteinExistence type="predicted"/>
<organism evidence="3 4">
    <name type="scientific">Biomphalaria pfeifferi</name>
    <name type="common">Bloodfluke planorb</name>
    <name type="synonym">Freshwater snail</name>
    <dbReference type="NCBI Taxonomy" id="112525"/>
    <lineage>
        <taxon>Eukaryota</taxon>
        <taxon>Metazoa</taxon>
        <taxon>Spiralia</taxon>
        <taxon>Lophotrochozoa</taxon>
        <taxon>Mollusca</taxon>
        <taxon>Gastropoda</taxon>
        <taxon>Heterobranchia</taxon>
        <taxon>Euthyneura</taxon>
        <taxon>Panpulmonata</taxon>
        <taxon>Hygrophila</taxon>
        <taxon>Lymnaeoidea</taxon>
        <taxon>Planorbidae</taxon>
        <taxon>Biomphalaria</taxon>
    </lineage>
</organism>
<dbReference type="Pfam" id="PF01607">
    <property type="entry name" value="CBM_14"/>
    <property type="match status" value="1"/>
</dbReference>